<evidence type="ECO:0000313" key="1">
    <source>
        <dbReference type="EMBL" id="KAK0162012.1"/>
    </source>
</evidence>
<name>A0AA39KHD6_MICHY</name>
<dbReference type="EMBL" id="JAQQBR010001834">
    <property type="protein sequence ID" value="KAK0162012.1"/>
    <property type="molecule type" value="Genomic_DNA"/>
</dbReference>
<proteinExistence type="predicted"/>
<protein>
    <submittedName>
        <fullName evidence="1">Uncharacterized protein</fullName>
    </submittedName>
</protein>
<dbReference type="Proteomes" id="UP001168972">
    <property type="component" value="Unassembled WGS sequence"/>
</dbReference>
<dbReference type="AlphaFoldDB" id="A0AA39KHD6"/>
<evidence type="ECO:0000313" key="2">
    <source>
        <dbReference type="Proteomes" id="UP001168972"/>
    </source>
</evidence>
<comment type="caution">
    <text evidence="1">The sequence shown here is derived from an EMBL/GenBank/DDBJ whole genome shotgun (WGS) entry which is preliminary data.</text>
</comment>
<organism evidence="1 2">
    <name type="scientific">Microctonus hyperodae</name>
    <name type="common">Parasitoid wasp</name>
    <dbReference type="NCBI Taxonomy" id="165561"/>
    <lineage>
        <taxon>Eukaryota</taxon>
        <taxon>Metazoa</taxon>
        <taxon>Ecdysozoa</taxon>
        <taxon>Arthropoda</taxon>
        <taxon>Hexapoda</taxon>
        <taxon>Insecta</taxon>
        <taxon>Pterygota</taxon>
        <taxon>Neoptera</taxon>
        <taxon>Endopterygota</taxon>
        <taxon>Hymenoptera</taxon>
        <taxon>Apocrita</taxon>
        <taxon>Ichneumonoidea</taxon>
        <taxon>Braconidae</taxon>
        <taxon>Euphorinae</taxon>
        <taxon>Microctonus</taxon>
    </lineage>
</organism>
<reference evidence="1" key="1">
    <citation type="journal article" date="2023" name="bioRxiv">
        <title>Scaffold-level genome assemblies of two parasitoid biocontrol wasps reveal the parthenogenesis mechanism and an associated novel virus.</title>
        <authorList>
            <person name="Inwood S."/>
            <person name="Skelly J."/>
            <person name="Guhlin J."/>
            <person name="Harrop T."/>
            <person name="Goldson S."/>
            <person name="Dearden P."/>
        </authorList>
    </citation>
    <scope>NUCLEOTIDE SEQUENCE</scope>
    <source>
        <strain evidence="1">Lincoln</strain>
        <tissue evidence="1">Whole body</tissue>
    </source>
</reference>
<accession>A0AA39KHD6</accession>
<reference evidence="1" key="2">
    <citation type="submission" date="2023-03" db="EMBL/GenBank/DDBJ databases">
        <authorList>
            <person name="Inwood S.N."/>
            <person name="Skelly J.G."/>
            <person name="Guhlin J."/>
            <person name="Harrop T.W.R."/>
            <person name="Goldson S.G."/>
            <person name="Dearden P.K."/>
        </authorList>
    </citation>
    <scope>NUCLEOTIDE SEQUENCE</scope>
    <source>
        <strain evidence="1">Lincoln</strain>
        <tissue evidence="1">Whole body</tissue>
    </source>
</reference>
<gene>
    <name evidence="1" type="ORF">PV327_008389</name>
</gene>
<keyword evidence="2" id="KW-1185">Reference proteome</keyword>
<sequence length="78" mass="9350">MYQTDLWWAFVQTVEKLHLWRTTLHPRSGKLWKVTREKKRAPARVAFTINKIYELFLHPPARQSTNLITHLRTPGRLV</sequence>